<evidence type="ECO:0000313" key="4">
    <source>
        <dbReference type="EMBL" id="CTQ68554.1"/>
    </source>
</evidence>
<protein>
    <submittedName>
        <fullName evidence="4">VPLPA-CTERM protein sorting domain protein</fullName>
    </submittedName>
</protein>
<dbReference type="InterPro" id="IPR002035">
    <property type="entry name" value="VWF_A"/>
</dbReference>
<proteinExistence type="predicted"/>
<organism evidence="4 5">
    <name type="scientific">Roseibium album</name>
    <dbReference type="NCBI Taxonomy" id="311410"/>
    <lineage>
        <taxon>Bacteria</taxon>
        <taxon>Pseudomonadati</taxon>
        <taxon>Pseudomonadota</taxon>
        <taxon>Alphaproteobacteria</taxon>
        <taxon>Hyphomicrobiales</taxon>
        <taxon>Stappiaceae</taxon>
        <taxon>Roseibium</taxon>
    </lineage>
</organism>
<feature type="transmembrane region" description="Helical" evidence="1">
    <location>
        <begin position="322"/>
        <end position="343"/>
    </location>
</feature>
<evidence type="ECO:0000313" key="5">
    <source>
        <dbReference type="Proteomes" id="UP000049983"/>
    </source>
</evidence>
<dbReference type="RefSeq" id="WP_082442559.1">
    <property type="nucleotide sequence ID" value="NZ_CXWA01000007.1"/>
</dbReference>
<accession>A0A0M7AYL1</accession>
<dbReference type="InterPro" id="IPR022472">
    <property type="entry name" value="VPLPA-CTERM"/>
</dbReference>
<dbReference type="GeneID" id="97669259"/>
<keyword evidence="1" id="KW-0472">Membrane</keyword>
<name>A0A0M7AYL1_9HYPH</name>
<dbReference type="SUPFAM" id="SSF53300">
    <property type="entry name" value="vWA-like"/>
    <property type="match status" value="1"/>
</dbReference>
<keyword evidence="1" id="KW-1133">Transmembrane helix</keyword>
<keyword evidence="1" id="KW-0812">Transmembrane</keyword>
<dbReference type="STRING" id="311410.LA5095_04873"/>
<keyword evidence="5" id="KW-1185">Reference proteome</keyword>
<feature type="signal peptide" evidence="2">
    <location>
        <begin position="1"/>
        <end position="21"/>
    </location>
</feature>
<feature type="domain" description="VWFA" evidence="3">
    <location>
        <begin position="57"/>
        <end position="228"/>
    </location>
</feature>
<sequence>MFRGISTFIAAMGVFGGVALADTISPLTYTNDTLGVGDKVTISKTVVIEAAGTTSALLDVMFLFDTTGSMGGAIANAKSAASNIITGLGGFGSVTTGAGFYGDPAFNGVTQDLTGNAATTIAEINTFAAGVPNNGGDFAERGNEGLKSVAENASWRAGSNRFVVVLGDSSFKNSPVSSADAKAALDAENVNVIGLNFGGGSFAGAINAVGGTTFAGGSTPSDIVDAILAGVTTSFDEYTKVTVDDLGAGLPEIGVSVVCTGADTGACVGDTAEGMYDRSVDRTFTFDVTFERLAAGDSSFGTHALVDGGIVATEKDSFGGSAVVPLPAAGFLMIFGLGSLAVMSRRRKAA</sequence>
<dbReference type="SMART" id="SM00327">
    <property type="entry name" value="VWA"/>
    <property type="match status" value="1"/>
</dbReference>
<evidence type="ECO:0000256" key="1">
    <source>
        <dbReference type="SAM" id="Phobius"/>
    </source>
</evidence>
<feature type="chain" id="PRO_5009788179" evidence="2">
    <location>
        <begin position="22"/>
        <end position="350"/>
    </location>
</feature>
<evidence type="ECO:0000259" key="3">
    <source>
        <dbReference type="SMART" id="SM00327"/>
    </source>
</evidence>
<evidence type="ECO:0000256" key="2">
    <source>
        <dbReference type="SAM" id="SignalP"/>
    </source>
</evidence>
<dbReference type="AlphaFoldDB" id="A0A0M7AYL1"/>
<dbReference type="Gene3D" id="3.40.50.410">
    <property type="entry name" value="von Willebrand factor, type A domain"/>
    <property type="match status" value="1"/>
</dbReference>
<dbReference type="InterPro" id="IPR036465">
    <property type="entry name" value="vWFA_dom_sf"/>
</dbReference>
<dbReference type="EMBL" id="CXWC01000003">
    <property type="protein sequence ID" value="CTQ68554.1"/>
    <property type="molecule type" value="Genomic_DNA"/>
</dbReference>
<dbReference type="CDD" id="cd00198">
    <property type="entry name" value="vWFA"/>
    <property type="match status" value="1"/>
</dbReference>
<dbReference type="NCBIfam" id="TIGR03370">
    <property type="entry name" value="VPLPA-CTERM"/>
    <property type="match status" value="1"/>
</dbReference>
<reference evidence="5" key="1">
    <citation type="submission" date="2015-07" db="EMBL/GenBank/DDBJ databases">
        <authorList>
            <person name="Rodrigo-Torres Lidia"/>
            <person name="Arahal R.David."/>
        </authorList>
    </citation>
    <scope>NUCLEOTIDE SEQUENCE [LARGE SCALE GENOMIC DNA]</scope>
    <source>
        <strain evidence="5">CECT 5096</strain>
    </source>
</reference>
<gene>
    <name evidence="4" type="ORF">LA5096_01852</name>
</gene>
<dbReference type="Proteomes" id="UP000049983">
    <property type="component" value="Unassembled WGS sequence"/>
</dbReference>
<keyword evidence="2" id="KW-0732">Signal</keyword>
<dbReference type="OrthoDB" id="9805121at2"/>